<dbReference type="PANTHER" id="PTHR42812">
    <property type="entry name" value="BETA-XYLOSIDASE"/>
    <property type="match status" value="1"/>
</dbReference>
<name>A0A6L9EA59_9FLAO</name>
<dbReference type="Pfam" id="PF04616">
    <property type="entry name" value="Glyco_hydro_43"/>
    <property type="match status" value="1"/>
</dbReference>
<feature type="site" description="Important for catalytic activity, responsible for pKa modulation of the active site Glu and correct orientation of both the proton donor and substrate" evidence="5">
    <location>
        <position position="128"/>
    </location>
</feature>
<dbReference type="CDD" id="cd09000">
    <property type="entry name" value="GH43_SXA-like"/>
    <property type="match status" value="1"/>
</dbReference>
<dbReference type="AlphaFoldDB" id="A0A6L9EA59"/>
<dbReference type="EMBL" id="WXYO01000002">
    <property type="protein sequence ID" value="NAS11462.1"/>
    <property type="molecule type" value="Genomic_DNA"/>
</dbReference>
<keyword evidence="3 6" id="KW-0326">Glycosidase</keyword>
<evidence type="ECO:0000256" key="1">
    <source>
        <dbReference type="ARBA" id="ARBA00009865"/>
    </source>
</evidence>
<evidence type="ECO:0000256" key="5">
    <source>
        <dbReference type="PIRSR" id="PIRSR606710-2"/>
    </source>
</evidence>
<dbReference type="Pfam" id="PF17851">
    <property type="entry name" value="GH43_C2"/>
    <property type="match status" value="1"/>
</dbReference>
<dbReference type="Proteomes" id="UP000475249">
    <property type="component" value="Unassembled WGS sequence"/>
</dbReference>
<organism evidence="8 9">
    <name type="scientific">Poritiphilus flavus</name>
    <dbReference type="NCBI Taxonomy" id="2697053"/>
    <lineage>
        <taxon>Bacteria</taxon>
        <taxon>Pseudomonadati</taxon>
        <taxon>Bacteroidota</taxon>
        <taxon>Flavobacteriia</taxon>
        <taxon>Flavobacteriales</taxon>
        <taxon>Flavobacteriaceae</taxon>
        <taxon>Poritiphilus</taxon>
    </lineage>
</organism>
<evidence type="ECO:0000256" key="4">
    <source>
        <dbReference type="PIRSR" id="PIRSR606710-1"/>
    </source>
</evidence>
<dbReference type="InterPro" id="IPR051795">
    <property type="entry name" value="Glycosyl_Hydrlase_43"/>
</dbReference>
<feature type="active site" description="Proton donor" evidence="4">
    <location>
        <position position="186"/>
    </location>
</feature>
<dbReference type="SUPFAM" id="SSF75005">
    <property type="entry name" value="Arabinanase/levansucrase/invertase"/>
    <property type="match status" value="1"/>
</dbReference>
<dbReference type="InterPro" id="IPR023296">
    <property type="entry name" value="Glyco_hydro_beta-prop_sf"/>
</dbReference>
<dbReference type="InterPro" id="IPR041542">
    <property type="entry name" value="GH43_C2"/>
</dbReference>
<dbReference type="InterPro" id="IPR006710">
    <property type="entry name" value="Glyco_hydro_43"/>
</dbReference>
<evidence type="ECO:0000313" key="8">
    <source>
        <dbReference type="EMBL" id="NAS11462.1"/>
    </source>
</evidence>
<dbReference type="Gene3D" id="2.60.120.200">
    <property type="match status" value="1"/>
</dbReference>
<evidence type="ECO:0000259" key="7">
    <source>
        <dbReference type="Pfam" id="PF17851"/>
    </source>
</evidence>
<sequence length="532" mass="60670">MNAIQNPILRGFNPDPSICRVGDDYYIATSTFEWFPGVQIHHSRDLKNWKLVARPLNRISQLSMKGIPDSCGVWAPCLTYDKGVFYLVFTNVKSFDGVWKDTPNYMVTTTDILGDWSEPIYLTSRGFDGSLFHDTDGKKWFVSMRVDHRNGRFFGGIEMQEYDPIQKKLIGEVYYITKGTDLGLTEGPHLYKRDDYYYIVLAEGGTEYGHAMSVGRSTSIFGPYEFHPENPFISAAEDANNVLQKAGHGDLVQTQNGDWYAVFLVGRPLSTHGNCTLGRETAIEEVIWKDGWPWLKCGGRIPREQIPMSGLAEYVFEGSNEKVHFNNGSIPIEFQSLRIPVSSEWCDLTARKGFLRLYGKESLTSLHNQSLLARRIQDFHVVVSTELEFHPKNIHHMAGLVFYYNAGHYHYACVTANSSGTKKFLSVFSSDNYKMSFQDELKDITAFDSIVIRGEMNRDQLQFYYSTDGINFMSIGKVLDASILSDDHVRNGRSRYRPAFTGSFVGMCCQDLAMNSHYADFKWFSYKEIKTE</sequence>
<dbReference type="Gene3D" id="2.115.10.20">
    <property type="entry name" value="Glycosyl hydrolase domain, family 43"/>
    <property type="match status" value="1"/>
</dbReference>
<dbReference type="SUPFAM" id="SSF49899">
    <property type="entry name" value="Concanavalin A-like lectins/glucanases"/>
    <property type="match status" value="1"/>
</dbReference>
<evidence type="ECO:0000256" key="3">
    <source>
        <dbReference type="ARBA" id="ARBA00023295"/>
    </source>
</evidence>
<dbReference type="GO" id="GO:0004553">
    <property type="term" value="F:hydrolase activity, hydrolyzing O-glycosyl compounds"/>
    <property type="evidence" value="ECO:0007669"/>
    <property type="project" value="InterPro"/>
</dbReference>
<keyword evidence="9" id="KW-1185">Reference proteome</keyword>
<evidence type="ECO:0000313" key="9">
    <source>
        <dbReference type="Proteomes" id="UP000475249"/>
    </source>
</evidence>
<feature type="active site" description="Proton acceptor" evidence="4">
    <location>
        <position position="15"/>
    </location>
</feature>
<dbReference type="RefSeq" id="WP_161434487.1">
    <property type="nucleotide sequence ID" value="NZ_WXYO01000002.1"/>
</dbReference>
<feature type="domain" description="Beta-xylosidase C-terminal Concanavalin A-like" evidence="7">
    <location>
        <begin position="323"/>
        <end position="527"/>
    </location>
</feature>
<dbReference type="InterPro" id="IPR013320">
    <property type="entry name" value="ConA-like_dom_sf"/>
</dbReference>
<gene>
    <name evidence="8" type="ORF">GTQ38_05585</name>
</gene>
<comment type="caution">
    <text evidence="8">The sequence shown here is derived from an EMBL/GenBank/DDBJ whole genome shotgun (WGS) entry which is preliminary data.</text>
</comment>
<keyword evidence="2 6" id="KW-0378">Hydrolase</keyword>
<evidence type="ECO:0000256" key="6">
    <source>
        <dbReference type="RuleBase" id="RU361187"/>
    </source>
</evidence>
<accession>A0A6L9EA59</accession>
<reference evidence="8 9" key="1">
    <citation type="submission" date="2020-01" db="EMBL/GenBank/DDBJ databases">
        <title>Bacteria diversity of Porities sp.</title>
        <authorList>
            <person name="Wang G."/>
        </authorList>
    </citation>
    <scope>NUCLEOTIDE SEQUENCE [LARGE SCALE GENOMIC DNA]</scope>
    <source>
        <strain evidence="8 9">R33</strain>
    </source>
</reference>
<protein>
    <submittedName>
        <fullName evidence="8">Family 43 glycosylhydrolase</fullName>
    </submittedName>
</protein>
<proteinExistence type="inferred from homology"/>
<comment type="similarity">
    <text evidence="1 6">Belongs to the glycosyl hydrolase 43 family.</text>
</comment>
<dbReference type="GO" id="GO:0005975">
    <property type="term" value="P:carbohydrate metabolic process"/>
    <property type="evidence" value="ECO:0007669"/>
    <property type="project" value="InterPro"/>
</dbReference>
<dbReference type="PANTHER" id="PTHR42812:SF12">
    <property type="entry name" value="BETA-XYLOSIDASE-RELATED"/>
    <property type="match status" value="1"/>
</dbReference>
<evidence type="ECO:0000256" key="2">
    <source>
        <dbReference type="ARBA" id="ARBA00022801"/>
    </source>
</evidence>